<dbReference type="EMBL" id="PZOJ01000048">
    <property type="protein sequence ID" value="TMX76186.1"/>
    <property type="molecule type" value="Genomic_DNA"/>
</dbReference>
<dbReference type="Proteomes" id="UP000718715">
    <property type="component" value="Unassembled WGS sequence"/>
</dbReference>
<reference evidence="1" key="1">
    <citation type="submission" date="2018-03" db="EMBL/GenBank/DDBJ databases">
        <title>Genomic characterization of a polymicrobial infection associated with a disease outbreak in Pacific white shrimp (Litopenaeus vannamei).</title>
        <authorList>
            <person name="Turner J.W."/>
            <person name="Bachand P.T."/>
            <person name="Tallman J."/>
            <person name="Elledge N.C."/>
            <person name="Pinnell L.J."/>
            <person name="Laughlin R.C."/>
            <person name="Zimba P.V."/>
        </authorList>
    </citation>
    <scope>NUCLEOTIDE SEQUENCE</scope>
    <source>
        <strain evidence="1">Hep-2b-22</strain>
    </source>
</reference>
<name>A0ACD3SYZ0_PHODM</name>
<gene>
    <name evidence="1" type="ORF">DA092_07790</name>
</gene>
<accession>A0ACD3SYZ0</accession>
<proteinExistence type="predicted"/>
<sequence>GYVKLENYRENDYLLITENSMIPLIIPECKLPRIINVIKQYNDSFDEEFVDLYKGSKSHIIILEIVR</sequence>
<comment type="caution">
    <text evidence="1">The sequence shown here is derived from an EMBL/GenBank/DDBJ whole genome shotgun (WGS) entry which is preliminary data.</text>
</comment>
<protein>
    <submittedName>
        <fullName evidence="1">Uncharacterized protein</fullName>
    </submittedName>
</protein>
<organism evidence="1 2">
    <name type="scientific">Photobacterium damselae</name>
    <dbReference type="NCBI Taxonomy" id="38293"/>
    <lineage>
        <taxon>Bacteria</taxon>
        <taxon>Pseudomonadati</taxon>
        <taxon>Pseudomonadota</taxon>
        <taxon>Gammaproteobacteria</taxon>
        <taxon>Vibrionales</taxon>
        <taxon>Vibrionaceae</taxon>
        <taxon>Photobacterium</taxon>
    </lineage>
</organism>
<keyword evidence="2" id="KW-1185">Reference proteome</keyword>
<feature type="non-terminal residue" evidence="1">
    <location>
        <position position="1"/>
    </location>
</feature>
<evidence type="ECO:0000313" key="1">
    <source>
        <dbReference type="EMBL" id="TMX76186.1"/>
    </source>
</evidence>
<evidence type="ECO:0000313" key="2">
    <source>
        <dbReference type="Proteomes" id="UP000718715"/>
    </source>
</evidence>